<reference evidence="2 3" key="1">
    <citation type="submission" date="2021-02" db="EMBL/GenBank/DDBJ databases">
        <title>Variation within the Batrachochytrium salamandrivorans European outbreak.</title>
        <authorList>
            <person name="Kelly M."/>
            <person name="Pasmans F."/>
            <person name="Shea T.P."/>
            <person name="Munoz J.F."/>
            <person name="Carranza S."/>
            <person name="Cuomo C.A."/>
            <person name="Martel A."/>
        </authorList>
    </citation>
    <scope>NUCLEOTIDE SEQUENCE [LARGE SCALE GENOMIC DNA]</scope>
    <source>
        <strain evidence="2 3">AMFP18/2</strain>
    </source>
</reference>
<feature type="chain" id="PRO_5045199362" evidence="1">
    <location>
        <begin position="19"/>
        <end position="117"/>
    </location>
</feature>
<evidence type="ECO:0000313" key="2">
    <source>
        <dbReference type="EMBL" id="KAH6585709.1"/>
    </source>
</evidence>
<proteinExistence type="predicted"/>
<accession>A0ABQ8ES71</accession>
<gene>
    <name evidence="2" type="ORF">BASA50_001043</name>
</gene>
<dbReference type="Proteomes" id="UP001648503">
    <property type="component" value="Unassembled WGS sequence"/>
</dbReference>
<sequence length="117" mass="12679">MQFFHLFSFVVVASYAAALPQPAGLSEKYSNSADTTLASGLGARSYQPGSNSHKDSATLVSLKRRNAPADCSENLASTIDNVGDGNANFFREGEKLEQKIGGLVGRWWQGILEDMYM</sequence>
<name>A0ABQ8ES71_9FUNG</name>
<keyword evidence="3" id="KW-1185">Reference proteome</keyword>
<evidence type="ECO:0000313" key="3">
    <source>
        <dbReference type="Proteomes" id="UP001648503"/>
    </source>
</evidence>
<organism evidence="2 3">
    <name type="scientific">Batrachochytrium salamandrivorans</name>
    <dbReference type="NCBI Taxonomy" id="1357716"/>
    <lineage>
        <taxon>Eukaryota</taxon>
        <taxon>Fungi</taxon>
        <taxon>Fungi incertae sedis</taxon>
        <taxon>Chytridiomycota</taxon>
        <taxon>Chytridiomycota incertae sedis</taxon>
        <taxon>Chytridiomycetes</taxon>
        <taxon>Rhizophydiales</taxon>
        <taxon>Rhizophydiales incertae sedis</taxon>
        <taxon>Batrachochytrium</taxon>
    </lineage>
</organism>
<evidence type="ECO:0000256" key="1">
    <source>
        <dbReference type="SAM" id="SignalP"/>
    </source>
</evidence>
<keyword evidence="1" id="KW-0732">Signal</keyword>
<feature type="signal peptide" evidence="1">
    <location>
        <begin position="1"/>
        <end position="18"/>
    </location>
</feature>
<protein>
    <submittedName>
        <fullName evidence="2">Uncharacterized protein</fullName>
    </submittedName>
</protein>
<comment type="caution">
    <text evidence="2">The sequence shown here is derived from an EMBL/GenBank/DDBJ whole genome shotgun (WGS) entry which is preliminary data.</text>
</comment>
<dbReference type="EMBL" id="JAFCIX010000579">
    <property type="protein sequence ID" value="KAH6585709.1"/>
    <property type="molecule type" value="Genomic_DNA"/>
</dbReference>